<feature type="domain" description="Glycolipid transfer protein" evidence="2">
    <location>
        <begin position="27"/>
        <end position="171"/>
    </location>
</feature>
<evidence type="ECO:0000313" key="4">
    <source>
        <dbReference type="Proteomes" id="UP001153712"/>
    </source>
</evidence>
<dbReference type="AlphaFoldDB" id="A0A9N9XJV9"/>
<name>A0A9N9XJV9_PHYSR</name>
<dbReference type="PANTHER" id="PTHR10219">
    <property type="entry name" value="GLYCOLIPID TRANSFER PROTEIN-RELATED"/>
    <property type="match status" value="1"/>
</dbReference>
<dbReference type="GO" id="GO:0032691">
    <property type="term" value="P:negative regulation of interleukin-1 beta production"/>
    <property type="evidence" value="ECO:0007669"/>
    <property type="project" value="UniProtKB-ARBA"/>
</dbReference>
<gene>
    <name evidence="3" type="ORF">PHYEVI_LOCUS1145</name>
</gene>
<organism evidence="3 4">
    <name type="scientific">Phyllotreta striolata</name>
    <name type="common">Striped flea beetle</name>
    <name type="synonym">Crioceris striolata</name>
    <dbReference type="NCBI Taxonomy" id="444603"/>
    <lineage>
        <taxon>Eukaryota</taxon>
        <taxon>Metazoa</taxon>
        <taxon>Ecdysozoa</taxon>
        <taxon>Arthropoda</taxon>
        <taxon>Hexapoda</taxon>
        <taxon>Insecta</taxon>
        <taxon>Pterygota</taxon>
        <taxon>Neoptera</taxon>
        <taxon>Endopterygota</taxon>
        <taxon>Coleoptera</taxon>
        <taxon>Polyphaga</taxon>
        <taxon>Cucujiformia</taxon>
        <taxon>Chrysomeloidea</taxon>
        <taxon>Chrysomelidae</taxon>
        <taxon>Galerucinae</taxon>
        <taxon>Alticini</taxon>
        <taxon>Phyllotreta</taxon>
    </lineage>
</organism>
<dbReference type="GO" id="GO:1902388">
    <property type="term" value="F:ceramide 1-phosphate transfer activity"/>
    <property type="evidence" value="ECO:0007669"/>
    <property type="project" value="TreeGrafter"/>
</dbReference>
<evidence type="ECO:0000313" key="3">
    <source>
        <dbReference type="EMBL" id="CAG9854685.1"/>
    </source>
</evidence>
<sequence>MSENSDKFDIKIVKNNFESALLNEDDVRLQEYLDSFEELNKFFTLMGVIFRFVSKDLKDKMDLLKELLSHSEKNFTSTKEMIEYEKNNDLLKKKGYTSGSRTVLRLHRGLDFMKLFLKKLGDLKDDESTCASCKEAYEQTLAKHHPFIIRSGAYVAMYSLPTRGVLLAQVCGAPENVQEAIDLLPATLDSISAVFERIENLYTSYDLHKLP</sequence>
<dbReference type="InterPro" id="IPR036497">
    <property type="entry name" value="GLTP_sf"/>
</dbReference>
<reference evidence="3" key="1">
    <citation type="submission" date="2022-01" db="EMBL/GenBank/DDBJ databases">
        <authorList>
            <person name="King R."/>
        </authorList>
    </citation>
    <scope>NUCLEOTIDE SEQUENCE</scope>
</reference>
<dbReference type="FunFam" id="1.10.3520.10:FF:000002">
    <property type="entry name" value="Ceramide-1-phosphate transfer protein"/>
    <property type="match status" value="1"/>
</dbReference>
<dbReference type="PANTHER" id="PTHR10219:SF43">
    <property type="entry name" value="GLYCOLIPID TRANSFER PROTEIN DOMAIN-CONTAINING PROTEIN"/>
    <property type="match status" value="1"/>
</dbReference>
<dbReference type="OrthoDB" id="116883at2759"/>
<dbReference type="GO" id="GO:1902387">
    <property type="term" value="F:ceramide 1-phosphate binding"/>
    <property type="evidence" value="ECO:0007669"/>
    <property type="project" value="TreeGrafter"/>
</dbReference>
<dbReference type="SUPFAM" id="SSF110004">
    <property type="entry name" value="Glycolipid transfer protein, GLTP"/>
    <property type="match status" value="1"/>
</dbReference>
<dbReference type="EMBL" id="OU900094">
    <property type="protein sequence ID" value="CAG9854685.1"/>
    <property type="molecule type" value="Genomic_DNA"/>
</dbReference>
<keyword evidence="4" id="KW-1185">Reference proteome</keyword>
<dbReference type="Pfam" id="PF08718">
    <property type="entry name" value="GLTP"/>
    <property type="match status" value="1"/>
</dbReference>
<protein>
    <recommendedName>
        <fullName evidence="2">Glycolipid transfer protein domain-containing protein</fullName>
    </recommendedName>
</protein>
<evidence type="ECO:0000259" key="2">
    <source>
        <dbReference type="Pfam" id="PF08718"/>
    </source>
</evidence>
<dbReference type="GO" id="GO:0005829">
    <property type="term" value="C:cytosol"/>
    <property type="evidence" value="ECO:0007669"/>
    <property type="project" value="TreeGrafter"/>
</dbReference>
<evidence type="ECO:0000256" key="1">
    <source>
        <dbReference type="ARBA" id="ARBA00007148"/>
    </source>
</evidence>
<comment type="similarity">
    <text evidence="1">Belongs to the GLTP family.</text>
</comment>
<proteinExistence type="inferred from homology"/>
<dbReference type="Proteomes" id="UP001153712">
    <property type="component" value="Chromosome 1"/>
</dbReference>
<accession>A0A9N9XJV9</accession>
<dbReference type="Gene3D" id="1.10.3520.10">
    <property type="entry name" value="Glycolipid transfer protein"/>
    <property type="match status" value="1"/>
</dbReference>
<dbReference type="InterPro" id="IPR014830">
    <property type="entry name" value="Glycolipid_transfer_prot_dom"/>
</dbReference>
<dbReference type="GO" id="GO:0016020">
    <property type="term" value="C:membrane"/>
    <property type="evidence" value="ECO:0007669"/>
    <property type="project" value="TreeGrafter"/>
</dbReference>